<dbReference type="FunFam" id="3.30.40.10:FF:000538">
    <property type="entry name" value="E3 ubiquitin-protein ligase MBR2 isoform A"/>
    <property type="match status" value="1"/>
</dbReference>
<dbReference type="InterPro" id="IPR045191">
    <property type="entry name" value="MBR1/2-like"/>
</dbReference>
<dbReference type="GO" id="GO:0008270">
    <property type="term" value="F:zinc ion binding"/>
    <property type="evidence" value="ECO:0007669"/>
    <property type="project" value="UniProtKB-KW"/>
</dbReference>
<dbReference type="PANTHER" id="PTHR22937">
    <property type="entry name" value="E3 UBIQUITIN-PROTEIN LIGASE RNF165"/>
    <property type="match status" value="1"/>
</dbReference>
<protein>
    <recommendedName>
        <fullName evidence="2">RING-type E3 ubiquitin transferase</fullName>
        <ecNumber evidence="2">2.3.2.27</ecNumber>
    </recommendedName>
</protein>
<evidence type="ECO:0000256" key="4">
    <source>
        <dbReference type="ARBA" id="ARBA00022723"/>
    </source>
</evidence>
<keyword evidence="6" id="KW-0833">Ubl conjugation pathway</keyword>
<organism evidence="11 12">
    <name type="scientific">Cardamine amara subsp. amara</name>
    <dbReference type="NCBI Taxonomy" id="228776"/>
    <lineage>
        <taxon>Eukaryota</taxon>
        <taxon>Viridiplantae</taxon>
        <taxon>Streptophyta</taxon>
        <taxon>Embryophyta</taxon>
        <taxon>Tracheophyta</taxon>
        <taxon>Spermatophyta</taxon>
        <taxon>Magnoliopsida</taxon>
        <taxon>eudicotyledons</taxon>
        <taxon>Gunneridae</taxon>
        <taxon>Pentapetalae</taxon>
        <taxon>rosids</taxon>
        <taxon>malvids</taxon>
        <taxon>Brassicales</taxon>
        <taxon>Brassicaceae</taxon>
        <taxon>Cardamineae</taxon>
        <taxon>Cardamine</taxon>
    </lineage>
</organism>
<proteinExistence type="predicted"/>
<gene>
    <name evidence="11" type="ORF">V5N11_020564</name>
</gene>
<dbReference type="InterPro" id="IPR001841">
    <property type="entry name" value="Znf_RING"/>
</dbReference>
<feature type="region of interest" description="Disordered" evidence="9">
    <location>
        <begin position="308"/>
        <end position="349"/>
    </location>
</feature>
<evidence type="ECO:0000259" key="10">
    <source>
        <dbReference type="PROSITE" id="PS50089"/>
    </source>
</evidence>
<name>A0ABD1ATC1_CARAN</name>
<feature type="domain" description="RING-type" evidence="10">
    <location>
        <begin position="489"/>
        <end position="531"/>
    </location>
</feature>
<evidence type="ECO:0000313" key="12">
    <source>
        <dbReference type="Proteomes" id="UP001558713"/>
    </source>
</evidence>
<evidence type="ECO:0000256" key="9">
    <source>
        <dbReference type="SAM" id="MobiDB-lite"/>
    </source>
</evidence>
<evidence type="ECO:0000256" key="7">
    <source>
        <dbReference type="ARBA" id="ARBA00022833"/>
    </source>
</evidence>
<evidence type="ECO:0000256" key="3">
    <source>
        <dbReference type="ARBA" id="ARBA00022679"/>
    </source>
</evidence>
<feature type="compositionally biased region" description="Polar residues" evidence="9">
    <location>
        <begin position="225"/>
        <end position="237"/>
    </location>
</feature>
<dbReference type="AlphaFoldDB" id="A0ABD1ATC1"/>
<keyword evidence="4" id="KW-0479">Metal-binding</keyword>
<comment type="caution">
    <text evidence="11">The sequence shown here is derived from an EMBL/GenBank/DDBJ whole genome shotgun (WGS) entry which is preliminary data.</text>
</comment>
<feature type="region of interest" description="Disordered" evidence="9">
    <location>
        <begin position="202"/>
        <end position="267"/>
    </location>
</feature>
<keyword evidence="7" id="KW-0862">Zinc</keyword>
<reference evidence="11 12" key="1">
    <citation type="submission" date="2024-04" db="EMBL/GenBank/DDBJ databases">
        <title>Genome assembly C_amara_ONT_v2.</title>
        <authorList>
            <person name="Yant L."/>
            <person name="Moore C."/>
            <person name="Slenker M."/>
        </authorList>
    </citation>
    <scope>NUCLEOTIDE SEQUENCE [LARGE SCALE GENOMIC DNA]</scope>
    <source>
        <tissue evidence="11">Leaf</tissue>
    </source>
</reference>
<feature type="region of interest" description="Disordered" evidence="9">
    <location>
        <begin position="370"/>
        <end position="398"/>
    </location>
</feature>
<feature type="region of interest" description="Disordered" evidence="9">
    <location>
        <begin position="153"/>
        <end position="178"/>
    </location>
</feature>
<keyword evidence="12" id="KW-1185">Reference proteome</keyword>
<sequence>MGHRHFLGSSEFFDDEHDQGWNHIHPEHPYTSLDISGTSETRSHVYPAENMLNEGIPVSSHWNSSPRPNAYAASGHSVEGHYNPGPSGPSHDHFMSSTVATFSAPHENYGTFASSSNCNSQTWSNPCYVDQSLENVRGAQKRKSPCASSIYEMGSSSQYHGDRTSSDTPFPSELHLGKSITHDHDPHYMPWLMDPTYRSSNLSIRGEGSSRNVRSRPTLDLETSLGRNNLPRSPSLDSHSTHHHSVEHSRAGQFPGQTSHGNKDWNCARLSPVPRDINGFSPETNHFLPPRSVANSTSLDSTSYHHELIGNRNPTVSHGFPGTSSQSTSSSRFSHRSTPTYRSSSHGLRLGHVASSSGDWSHCVSETYPSRHLRPSPHISWRSSDRPGRRRSSYERFPPPVDEVSLHERFSSEGFMVVDRQPHFYGSRNMPDHHRDMRLDIDNMSYEELLALGERIGSVNTGLSDSSITSCLLATTYYPLYQTEDQRKCAICLEEYKEKEELGELKWCGHDYHGRCIKKWLSMKNSCPICKSPALPDAST</sequence>
<dbReference type="Proteomes" id="UP001558713">
    <property type="component" value="Unassembled WGS sequence"/>
</dbReference>
<evidence type="ECO:0000313" key="11">
    <source>
        <dbReference type="EMBL" id="KAL1210003.1"/>
    </source>
</evidence>
<feature type="compositionally biased region" description="Low complexity" evidence="9">
    <location>
        <begin position="319"/>
        <end position="340"/>
    </location>
</feature>
<evidence type="ECO:0000256" key="5">
    <source>
        <dbReference type="ARBA" id="ARBA00022771"/>
    </source>
</evidence>
<keyword evidence="3" id="KW-0808">Transferase</keyword>
<dbReference type="PANTHER" id="PTHR22937:SF65">
    <property type="entry name" value="E3 UBIQUITIN-PROTEIN LIGASE ARK2C"/>
    <property type="match status" value="1"/>
</dbReference>
<dbReference type="PROSITE" id="PS50089">
    <property type="entry name" value="ZF_RING_2"/>
    <property type="match status" value="1"/>
</dbReference>
<evidence type="ECO:0000256" key="1">
    <source>
        <dbReference type="ARBA" id="ARBA00000900"/>
    </source>
</evidence>
<feature type="region of interest" description="Disordered" evidence="9">
    <location>
        <begin position="282"/>
        <end position="301"/>
    </location>
</feature>
<dbReference type="Gene3D" id="3.30.40.10">
    <property type="entry name" value="Zinc/RING finger domain, C3HC4 (zinc finger)"/>
    <property type="match status" value="1"/>
</dbReference>
<accession>A0ABD1ATC1</accession>
<dbReference type="EMBL" id="JBANAX010000402">
    <property type="protein sequence ID" value="KAL1210003.1"/>
    <property type="molecule type" value="Genomic_DNA"/>
</dbReference>
<keyword evidence="5 8" id="KW-0863">Zinc-finger</keyword>
<dbReference type="Pfam" id="PF13639">
    <property type="entry name" value="zf-RING_2"/>
    <property type="match status" value="1"/>
</dbReference>
<dbReference type="SUPFAM" id="SSF57850">
    <property type="entry name" value="RING/U-box"/>
    <property type="match status" value="1"/>
</dbReference>
<dbReference type="GO" id="GO:0061630">
    <property type="term" value="F:ubiquitin protein ligase activity"/>
    <property type="evidence" value="ECO:0007669"/>
    <property type="project" value="UniProtKB-EC"/>
</dbReference>
<dbReference type="EC" id="2.3.2.27" evidence="2"/>
<evidence type="ECO:0000256" key="2">
    <source>
        <dbReference type="ARBA" id="ARBA00012483"/>
    </source>
</evidence>
<evidence type="ECO:0000256" key="6">
    <source>
        <dbReference type="ARBA" id="ARBA00022786"/>
    </source>
</evidence>
<dbReference type="SMART" id="SM00184">
    <property type="entry name" value="RING"/>
    <property type="match status" value="1"/>
</dbReference>
<dbReference type="InterPro" id="IPR013083">
    <property type="entry name" value="Znf_RING/FYVE/PHD"/>
</dbReference>
<evidence type="ECO:0000256" key="8">
    <source>
        <dbReference type="PROSITE-ProRule" id="PRU00175"/>
    </source>
</evidence>
<comment type="catalytic activity">
    <reaction evidence="1">
        <text>S-ubiquitinyl-[E2 ubiquitin-conjugating enzyme]-L-cysteine + [acceptor protein]-L-lysine = [E2 ubiquitin-conjugating enzyme]-L-cysteine + N(6)-ubiquitinyl-[acceptor protein]-L-lysine.</text>
        <dbReference type="EC" id="2.3.2.27"/>
    </reaction>
</comment>